<evidence type="ECO:0000313" key="1">
    <source>
        <dbReference type="EMBL" id="RWU10830.1"/>
    </source>
</evidence>
<name>A0A451GD98_9SPHI</name>
<keyword evidence="2" id="KW-1185">Reference proteome</keyword>
<proteinExistence type="predicted"/>
<dbReference type="EMBL" id="SAYW01000001">
    <property type="protein sequence ID" value="RWU10830.1"/>
    <property type="molecule type" value="Genomic_DNA"/>
</dbReference>
<protein>
    <submittedName>
        <fullName evidence="1">Uncharacterized protein</fullName>
    </submittedName>
</protein>
<gene>
    <name evidence="1" type="ORF">DPV69_05730</name>
</gene>
<reference evidence="1 2" key="1">
    <citation type="submission" date="2018-06" db="EMBL/GenBank/DDBJ databases">
        <title>Pedobacter endophyticus sp. nov., an endophytic bacterium isolated from a leaf of Triticum aestivum.</title>
        <authorList>
            <person name="Zhang L."/>
        </authorList>
    </citation>
    <scope>NUCLEOTIDE SEQUENCE [LARGE SCALE GENOMIC DNA]</scope>
    <source>
        <strain evidence="1 2">CM134L-2</strain>
    </source>
</reference>
<dbReference type="Proteomes" id="UP000284120">
    <property type="component" value="Unassembled WGS sequence"/>
</dbReference>
<comment type="caution">
    <text evidence="1">The sequence shown here is derived from an EMBL/GenBank/DDBJ whole genome shotgun (WGS) entry which is preliminary data.</text>
</comment>
<dbReference type="RefSeq" id="WP_162926571.1">
    <property type="nucleotide sequence ID" value="NZ_SAYW01000001.1"/>
</dbReference>
<dbReference type="AlphaFoldDB" id="A0A451GD98"/>
<accession>A0A451GD98</accession>
<organism evidence="1 2">
    <name type="scientific">Pedobacter chitinilyticus</name>
    <dbReference type="NCBI Taxonomy" id="2233776"/>
    <lineage>
        <taxon>Bacteria</taxon>
        <taxon>Pseudomonadati</taxon>
        <taxon>Bacteroidota</taxon>
        <taxon>Sphingobacteriia</taxon>
        <taxon>Sphingobacteriales</taxon>
        <taxon>Sphingobacteriaceae</taxon>
        <taxon>Pedobacter</taxon>
    </lineage>
</organism>
<sequence length="203" mass="23974">MLLRISNCKKEFRRKVLKASRFPCSASYELKTGRRKNLFILTLVAQKRGDAKLPFFNIYGIYDRPEGTYAAGLIIDDATILIYPPHFFKRYRERIVKDDKLSNKQLIHLYFTKSWMLYKVFDDGEQEELCEEFKFTMHEETSFVGVVEQGYCFGSTFGSIVVVKTIISEENIFDHKRELLHELREKYNRVKKDQGLENLISLM</sequence>
<evidence type="ECO:0000313" key="2">
    <source>
        <dbReference type="Proteomes" id="UP000284120"/>
    </source>
</evidence>